<proteinExistence type="predicted"/>
<dbReference type="InterPro" id="IPR025996">
    <property type="entry name" value="MT1864/Rv1816-like_C"/>
</dbReference>
<dbReference type="PANTHER" id="PTHR30055:SF234">
    <property type="entry name" value="HTH-TYPE TRANSCRIPTIONAL REGULATOR BETI"/>
    <property type="match status" value="1"/>
</dbReference>
<dbReference type="Pfam" id="PF00440">
    <property type="entry name" value="TetR_N"/>
    <property type="match status" value="1"/>
</dbReference>
<dbReference type="InterPro" id="IPR001647">
    <property type="entry name" value="HTH_TetR"/>
</dbReference>
<dbReference type="PRINTS" id="PR00455">
    <property type="entry name" value="HTHTETR"/>
</dbReference>
<keyword evidence="1" id="KW-0805">Transcription regulation</keyword>
<feature type="domain" description="HTH tetR-type" evidence="5">
    <location>
        <begin position="3"/>
        <end position="63"/>
    </location>
</feature>
<evidence type="ECO:0000256" key="2">
    <source>
        <dbReference type="ARBA" id="ARBA00023125"/>
    </source>
</evidence>
<evidence type="ECO:0000256" key="4">
    <source>
        <dbReference type="PROSITE-ProRule" id="PRU00335"/>
    </source>
</evidence>
<reference evidence="6 7" key="1">
    <citation type="submission" date="2019-12" db="EMBL/GenBank/DDBJ databases">
        <title>Whole genome sequencing of endophytic Actinobacterium Micromonospora sp. MPMI6T.</title>
        <authorList>
            <person name="Evv R."/>
            <person name="Podile A.R."/>
        </authorList>
    </citation>
    <scope>NUCLEOTIDE SEQUENCE [LARGE SCALE GENOMIC DNA]</scope>
    <source>
        <strain evidence="6 7">MPMI6</strain>
    </source>
</reference>
<evidence type="ECO:0000256" key="3">
    <source>
        <dbReference type="ARBA" id="ARBA00023163"/>
    </source>
</evidence>
<sequence length="197" mass="21285">MEPDRPALIVRAARELAEAEGWEAVTTRRLAERAGCGQSDLYRHFTDREAVVAAVAVDGYAQLAATLRAARSSTDDPQHRWTAVVAAYLDFANGNPALYDAMFVLTPDLSFADPDGPAPLEAAFAELRRTLTPLAVGADLDAFTEVGWSTLHGMVMLTRGGRLRPDLQERREAVVVAHLRGGCPVPRQPEPTAPAPD</sequence>
<keyword evidence="3" id="KW-0804">Transcription</keyword>
<protein>
    <submittedName>
        <fullName evidence="6">TetR family transcriptional regulator</fullName>
    </submittedName>
</protein>
<accession>A0ABS3VQ49</accession>
<evidence type="ECO:0000256" key="1">
    <source>
        <dbReference type="ARBA" id="ARBA00023015"/>
    </source>
</evidence>
<evidence type="ECO:0000313" key="7">
    <source>
        <dbReference type="Proteomes" id="UP000823521"/>
    </source>
</evidence>
<keyword evidence="7" id="KW-1185">Reference proteome</keyword>
<dbReference type="SUPFAM" id="SSF48498">
    <property type="entry name" value="Tetracyclin repressor-like, C-terminal domain"/>
    <property type="match status" value="1"/>
</dbReference>
<name>A0ABS3VQ49_MICEH</name>
<dbReference type="EMBL" id="WVUH01000077">
    <property type="protein sequence ID" value="MBO4206632.1"/>
    <property type="molecule type" value="Genomic_DNA"/>
</dbReference>
<comment type="caution">
    <text evidence="6">The sequence shown here is derived from an EMBL/GenBank/DDBJ whole genome shotgun (WGS) entry which is preliminary data.</text>
</comment>
<organism evidence="6 7">
    <name type="scientific">Micromonospora echinofusca</name>
    <dbReference type="NCBI Taxonomy" id="47858"/>
    <lineage>
        <taxon>Bacteria</taxon>
        <taxon>Bacillati</taxon>
        <taxon>Actinomycetota</taxon>
        <taxon>Actinomycetes</taxon>
        <taxon>Micromonosporales</taxon>
        <taxon>Micromonosporaceae</taxon>
        <taxon>Micromonospora</taxon>
    </lineage>
</organism>
<keyword evidence="2 4" id="KW-0238">DNA-binding</keyword>
<dbReference type="Proteomes" id="UP000823521">
    <property type="component" value="Unassembled WGS sequence"/>
</dbReference>
<feature type="DNA-binding region" description="H-T-H motif" evidence="4">
    <location>
        <begin position="26"/>
        <end position="45"/>
    </location>
</feature>
<dbReference type="Gene3D" id="1.10.357.10">
    <property type="entry name" value="Tetracycline Repressor, domain 2"/>
    <property type="match status" value="1"/>
</dbReference>
<dbReference type="PROSITE" id="PS50977">
    <property type="entry name" value="HTH_TETR_2"/>
    <property type="match status" value="1"/>
</dbReference>
<gene>
    <name evidence="6" type="ORF">GSF22_11550</name>
</gene>
<dbReference type="PANTHER" id="PTHR30055">
    <property type="entry name" value="HTH-TYPE TRANSCRIPTIONAL REGULATOR RUTR"/>
    <property type="match status" value="1"/>
</dbReference>
<evidence type="ECO:0000259" key="5">
    <source>
        <dbReference type="PROSITE" id="PS50977"/>
    </source>
</evidence>
<dbReference type="Pfam" id="PF13305">
    <property type="entry name" value="TetR_C_33"/>
    <property type="match status" value="1"/>
</dbReference>
<dbReference type="InterPro" id="IPR050109">
    <property type="entry name" value="HTH-type_TetR-like_transc_reg"/>
</dbReference>
<evidence type="ECO:0000313" key="6">
    <source>
        <dbReference type="EMBL" id="MBO4206632.1"/>
    </source>
</evidence>
<dbReference type="InterPro" id="IPR009057">
    <property type="entry name" value="Homeodomain-like_sf"/>
</dbReference>
<dbReference type="InterPro" id="IPR036271">
    <property type="entry name" value="Tet_transcr_reg_TetR-rel_C_sf"/>
</dbReference>
<dbReference type="SUPFAM" id="SSF46689">
    <property type="entry name" value="Homeodomain-like"/>
    <property type="match status" value="1"/>
</dbReference>